<evidence type="ECO:0000256" key="2">
    <source>
        <dbReference type="ARBA" id="ARBA00023002"/>
    </source>
</evidence>
<proteinExistence type="predicted"/>
<dbReference type="Gene3D" id="3.40.50.720">
    <property type="entry name" value="NAD(P)-binding Rossmann-like Domain"/>
    <property type="match status" value="1"/>
</dbReference>
<dbReference type="SUPFAM" id="SSF50129">
    <property type="entry name" value="GroES-like"/>
    <property type="match status" value="1"/>
</dbReference>
<dbReference type="SUPFAM" id="SSF51735">
    <property type="entry name" value="NAD(P)-binding Rossmann-fold domains"/>
    <property type="match status" value="1"/>
</dbReference>
<protein>
    <submittedName>
        <fullName evidence="4">Alcohol dehydrogenase catalytic domain-containing protein</fullName>
    </submittedName>
</protein>
<evidence type="ECO:0000259" key="3">
    <source>
        <dbReference type="SMART" id="SM00829"/>
    </source>
</evidence>
<dbReference type="PANTHER" id="PTHR43401:SF5">
    <property type="entry name" value="ALCOHOL DEHYDROGENASE-RELATED"/>
    <property type="match status" value="1"/>
</dbReference>
<comment type="cofactor">
    <cofactor evidence="1">
        <name>Zn(2+)</name>
        <dbReference type="ChEBI" id="CHEBI:29105"/>
    </cofactor>
</comment>
<dbReference type="EMBL" id="WLYK01000007">
    <property type="protein sequence ID" value="MTD15758.1"/>
    <property type="molecule type" value="Genomic_DNA"/>
</dbReference>
<dbReference type="AlphaFoldDB" id="A0A7K1FNN9"/>
<dbReference type="InterPro" id="IPR020843">
    <property type="entry name" value="ER"/>
</dbReference>
<dbReference type="SMART" id="SM00829">
    <property type="entry name" value="PKS_ER"/>
    <property type="match status" value="1"/>
</dbReference>
<name>A0A7K1FNN9_9ACTN</name>
<dbReference type="PANTHER" id="PTHR43401">
    <property type="entry name" value="L-THREONINE 3-DEHYDROGENASE"/>
    <property type="match status" value="1"/>
</dbReference>
<dbReference type="InterPro" id="IPR013149">
    <property type="entry name" value="ADH-like_C"/>
</dbReference>
<dbReference type="Gene3D" id="3.90.180.10">
    <property type="entry name" value="Medium-chain alcohol dehydrogenases, catalytic domain"/>
    <property type="match status" value="1"/>
</dbReference>
<reference evidence="4 5" key="1">
    <citation type="submission" date="2019-11" db="EMBL/GenBank/DDBJ databases">
        <authorList>
            <person name="Jiang L.-Q."/>
        </authorList>
    </citation>
    <scope>NUCLEOTIDE SEQUENCE [LARGE SCALE GENOMIC DNA]</scope>
    <source>
        <strain evidence="4 5">YIM 132087</strain>
    </source>
</reference>
<evidence type="ECO:0000256" key="1">
    <source>
        <dbReference type="ARBA" id="ARBA00001947"/>
    </source>
</evidence>
<keyword evidence="5" id="KW-1185">Reference proteome</keyword>
<organism evidence="4 5">
    <name type="scientific">Nakamurella alba</name>
    <dbReference type="NCBI Taxonomy" id="2665158"/>
    <lineage>
        <taxon>Bacteria</taxon>
        <taxon>Bacillati</taxon>
        <taxon>Actinomycetota</taxon>
        <taxon>Actinomycetes</taxon>
        <taxon>Nakamurellales</taxon>
        <taxon>Nakamurellaceae</taxon>
        <taxon>Nakamurella</taxon>
    </lineage>
</organism>
<dbReference type="InterPro" id="IPR036291">
    <property type="entry name" value="NAD(P)-bd_dom_sf"/>
</dbReference>
<dbReference type="InterPro" id="IPR050129">
    <property type="entry name" value="Zn_alcohol_dh"/>
</dbReference>
<dbReference type="Pfam" id="PF00107">
    <property type="entry name" value="ADH_zinc_N"/>
    <property type="match status" value="1"/>
</dbReference>
<dbReference type="CDD" id="cd08234">
    <property type="entry name" value="threonine_DH_like"/>
    <property type="match status" value="1"/>
</dbReference>
<dbReference type="GO" id="GO:0016491">
    <property type="term" value="F:oxidoreductase activity"/>
    <property type="evidence" value="ECO:0007669"/>
    <property type="project" value="UniProtKB-KW"/>
</dbReference>
<sequence>MKAVLFTAPETIEIGELPDPTPGPGEVIVAPAAAGICGTDIHILEGDLARSWPTVPGHEFAGTVVAVGAGDKDDLFGITVGDRVAVDPSLYCGQCYQCRRARGNQCERWGSLGVTAPGGAAELVAAPAANCVRLPEHVDTRDAPLIEPLACAIRGYDVLRMALADHVLIYGAGTMGLMMLQLAKKAGAATVTVLDRNTGRLAGAADLGCTATATSADEVAGDHPRGWDVVIDCSGAVPAIEDGLTRVGRGGTYLQFGVSATDAVARFNPYTVYHQEITIAGSMAVLHSFERAADLFATGVIDPADFITHRIPMADYAAAVDLFRAGTGRKVQVVTG</sequence>
<evidence type="ECO:0000313" key="4">
    <source>
        <dbReference type="EMBL" id="MTD15758.1"/>
    </source>
</evidence>
<evidence type="ECO:0000313" key="5">
    <source>
        <dbReference type="Proteomes" id="UP000460221"/>
    </source>
</evidence>
<feature type="domain" description="Enoyl reductase (ER)" evidence="3">
    <location>
        <begin position="7"/>
        <end position="333"/>
    </location>
</feature>
<dbReference type="Proteomes" id="UP000460221">
    <property type="component" value="Unassembled WGS sequence"/>
</dbReference>
<keyword evidence="2" id="KW-0560">Oxidoreductase</keyword>
<dbReference type="Pfam" id="PF08240">
    <property type="entry name" value="ADH_N"/>
    <property type="match status" value="1"/>
</dbReference>
<dbReference type="RefSeq" id="WP_322098081.1">
    <property type="nucleotide sequence ID" value="NZ_WLYK01000007.1"/>
</dbReference>
<gene>
    <name evidence="4" type="ORF">GIS00_17630</name>
</gene>
<dbReference type="InterPro" id="IPR011032">
    <property type="entry name" value="GroES-like_sf"/>
</dbReference>
<accession>A0A7K1FNN9</accession>
<dbReference type="InterPro" id="IPR013154">
    <property type="entry name" value="ADH-like_N"/>
</dbReference>
<comment type="caution">
    <text evidence="4">The sequence shown here is derived from an EMBL/GenBank/DDBJ whole genome shotgun (WGS) entry which is preliminary data.</text>
</comment>